<sequence length="125" mass="13908">MASLFKSETKLDEPGPSSPDERRVQPRFTTQFRSTFSGGPHEGNGRTIDLSVGGCKIESETVVGQGNKFECRLHIPDLDWPIMIDEAIVRWVEGKTFGLAFTRIRSGEQAKITAIISKIEQEQQG</sequence>
<dbReference type="Proteomes" id="UP000248168">
    <property type="component" value="Unassembled WGS sequence"/>
</dbReference>
<dbReference type="Gene3D" id="2.40.10.220">
    <property type="entry name" value="predicted glycosyltransferase like domains"/>
    <property type="match status" value="1"/>
</dbReference>
<accession>A0A330L3M4</accession>
<evidence type="ECO:0000259" key="2">
    <source>
        <dbReference type="Pfam" id="PF07238"/>
    </source>
</evidence>
<evidence type="ECO:0000313" key="3">
    <source>
        <dbReference type="EMBL" id="SPP63887.1"/>
    </source>
</evidence>
<reference evidence="4" key="1">
    <citation type="submission" date="2018-04" db="EMBL/GenBank/DDBJ databases">
        <authorList>
            <person name="Lucker S."/>
            <person name="Sakoula D."/>
        </authorList>
    </citation>
    <scope>NUCLEOTIDE SEQUENCE [LARGE SCALE GENOMIC DNA]</scope>
</reference>
<organism evidence="3 4">
    <name type="scientific">Nitrospira lenta</name>
    <dbReference type="NCBI Taxonomy" id="1436998"/>
    <lineage>
        <taxon>Bacteria</taxon>
        <taxon>Pseudomonadati</taxon>
        <taxon>Nitrospirota</taxon>
        <taxon>Nitrospiria</taxon>
        <taxon>Nitrospirales</taxon>
        <taxon>Nitrospiraceae</taxon>
        <taxon>Nitrospira</taxon>
    </lineage>
</organism>
<feature type="domain" description="PilZ" evidence="2">
    <location>
        <begin position="21"/>
        <end position="116"/>
    </location>
</feature>
<feature type="compositionally biased region" description="Basic and acidic residues" evidence="1">
    <location>
        <begin position="7"/>
        <end position="24"/>
    </location>
</feature>
<dbReference type="InterPro" id="IPR009875">
    <property type="entry name" value="PilZ_domain"/>
</dbReference>
<dbReference type="GO" id="GO:0035438">
    <property type="term" value="F:cyclic-di-GMP binding"/>
    <property type="evidence" value="ECO:0007669"/>
    <property type="project" value="InterPro"/>
</dbReference>
<feature type="region of interest" description="Disordered" evidence="1">
    <location>
        <begin position="1"/>
        <end position="26"/>
    </location>
</feature>
<dbReference type="AlphaFoldDB" id="A0A330L3M4"/>
<evidence type="ECO:0000256" key="1">
    <source>
        <dbReference type="SAM" id="MobiDB-lite"/>
    </source>
</evidence>
<name>A0A330L3M4_9BACT</name>
<dbReference type="InParanoid" id="A0A330L3M4"/>
<gene>
    <name evidence="3" type="ORF">NITLEN_10973</name>
</gene>
<protein>
    <recommendedName>
        <fullName evidence="2">PilZ domain-containing protein</fullName>
    </recommendedName>
</protein>
<proteinExistence type="predicted"/>
<evidence type="ECO:0000313" key="4">
    <source>
        <dbReference type="Proteomes" id="UP000248168"/>
    </source>
</evidence>
<dbReference type="Pfam" id="PF07238">
    <property type="entry name" value="PilZ"/>
    <property type="match status" value="1"/>
</dbReference>
<dbReference type="EMBL" id="OUNR01000001">
    <property type="protein sequence ID" value="SPP63887.1"/>
    <property type="molecule type" value="Genomic_DNA"/>
</dbReference>
<keyword evidence="4" id="KW-1185">Reference proteome</keyword>
<dbReference type="SUPFAM" id="SSF141371">
    <property type="entry name" value="PilZ domain-like"/>
    <property type="match status" value="1"/>
</dbReference>